<accession>A0ACB8RNN1</accession>
<keyword evidence="2" id="KW-1185">Reference proteome</keyword>
<evidence type="ECO:0000313" key="2">
    <source>
        <dbReference type="Proteomes" id="UP000814033"/>
    </source>
</evidence>
<evidence type="ECO:0000313" key="1">
    <source>
        <dbReference type="EMBL" id="KAI0045723.1"/>
    </source>
</evidence>
<protein>
    <submittedName>
        <fullName evidence="1">Uncharacterized protein</fullName>
    </submittedName>
</protein>
<sequence>MIQLEAHRSLSLVAFTVLYYDFILTIADEIDVFWFPRRTADLREQRWTAVSLCFFFHRYLAIIGHAAVILEMLAPGLSEKATTASTLCSCLGTRIGHALDEASTEQRMQEKVYSAMDSMRI</sequence>
<organism evidence="1 2">
    <name type="scientific">Auriscalpium vulgare</name>
    <dbReference type="NCBI Taxonomy" id="40419"/>
    <lineage>
        <taxon>Eukaryota</taxon>
        <taxon>Fungi</taxon>
        <taxon>Dikarya</taxon>
        <taxon>Basidiomycota</taxon>
        <taxon>Agaricomycotina</taxon>
        <taxon>Agaricomycetes</taxon>
        <taxon>Russulales</taxon>
        <taxon>Auriscalpiaceae</taxon>
        <taxon>Auriscalpium</taxon>
    </lineage>
</organism>
<reference evidence="1" key="1">
    <citation type="submission" date="2021-02" db="EMBL/GenBank/DDBJ databases">
        <authorList>
            <consortium name="DOE Joint Genome Institute"/>
            <person name="Ahrendt S."/>
            <person name="Looney B.P."/>
            <person name="Miyauchi S."/>
            <person name="Morin E."/>
            <person name="Drula E."/>
            <person name="Courty P.E."/>
            <person name="Chicoki N."/>
            <person name="Fauchery L."/>
            <person name="Kohler A."/>
            <person name="Kuo A."/>
            <person name="Labutti K."/>
            <person name="Pangilinan J."/>
            <person name="Lipzen A."/>
            <person name="Riley R."/>
            <person name="Andreopoulos W."/>
            <person name="He G."/>
            <person name="Johnson J."/>
            <person name="Barry K.W."/>
            <person name="Grigoriev I.V."/>
            <person name="Nagy L."/>
            <person name="Hibbett D."/>
            <person name="Henrissat B."/>
            <person name="Matheny P.B."/>
            <person name="Labbe J."/>
            <person name="Martin F."/>
        </authorList>
    </citation>
    <scope>NUCLEOTIDE SEQUENCE</scope>
    <source>
        <strain evidence="1">FP105234-sp</strain>
    </source>
</reference>
<comment type="caution">
    <text evidence="1">The sequence shown here is derived from an EMBL/GenBank/DDBJ whole genome shotgun (WGS) entry which is preliminary data.</text>
</comment>
<reference evidence="1" key="2">
    <citation type="journal article" date="2022" name="New Phytol.">
        <title>Evolutionary transition to the ectomycorrhizal habit in the genomes of a hyperdiverse lineage of mushroom-forming fungi.</title>
        <authorList>
            <person name="Looney B."/>
            <person name="Miyauchi S."/>
            <person name="Morin E."/>
            <person name="Drula E."/>
            <person name="Courty P.E."/>
            <person name="Kohler A."/>
            <person name="Kuo A."/>
            <person name="LaButti K."/>
            <person name="Pangilinan J."/>
            <person name="Lipzen A."/>
            <person name="Riley R."/>
            <person name="Andreopoulos W."/>
            <person name="He G."/>
            <person name="Johnson J."/>
            <person name="Nolan M."/>
            <person name="Tritt A."/>
            <person name="Barry K.W."/>
            <person name="Grigoriev I.V."/>
            <person name="Nagy L.G."/>
            <person name="Hibbett D."/>
            <person name="Henrissat B."/>
            <person name="Matheny P.B."/>
            <person name="Labbe J."/>
            <person name="Martin F.M."/>
        </authorList>
    </citation>
    <scope>NUCLEOTIDE SEQUENCE</scope>
    <source>
        <strain evidence="1">FP105234-sp</strain>
    </source>
</reference>
<gene>
    <name evidence="1" type="ORF">FA95DRAFT_96548</name>
</gene>
<proteinExistence type="predicted"/>
<name>A0ACB8RNN1_9AGAM</name>
<dbReference type="Proteomes" id="UP000814033">
    <property type="component" value="Unassembled WGS sequence"/>
</dbReference>
<dbReference type="EMBL" id="MU275944">
    <property type="protein sequence ID" value="KAI0045723.1"/>
    <property type="molecule type" value="Genomic_DNA"/>
</dbReference>